<evidence type="ECO:0000313" key="3">
    <source>
        <dbReference type="Proteomes" id="UP000184480"/>
    </source>
</evidence>
<dbReference type="Proteomes" id="UP000184480">
    <property type="component" value="Unassembled WGS sequence"/>
</dbReference>
<name>A0A1M4VPL3_9BACT</name>
<keyword evidence="3" id="KW-1185">Reference proteome</keyword>
<protein>
    <recommendedName>
        <fullName evidence="4">Lipocalin-like domain-containing protein</fullName>
    </recommendedName>
</protein>
<dbReference type="PROSITE" id="PS51257">
    <property type="entry name" value="PROKAR_LIPOPROTEIN"/>
    <property type="match status" value="1"/>
</dbReference>
<dbReference type="STRING" id="1346286.SAMN05444362_1027"/>
<proteinExistence type="predicted"/>
<gene>
    <name evidence="2" type="ORF">SAMN05444362_1027</name>
</gene>
<keyword evidence="1" id="KW-0732">Signal</keyword>
<feature type="chain" id="PRO_5013177615" description="Lipocalin-like domain-containing protein" evidence="1">
    <location>
        <begin position="21"/>
        <end position="277"/>
    </location>
</feature>
<evidence type="ECO:0000313" key="2">
    <source>
        <dbReference type="EMBL" id="SHE70878.1"/>
    </source>
</evidence>
<organism evidence="2 3">
    <name type="scientific">Dysgonomonas macrotermitis</name>
    <dbReference type="NCBI Taxonomy" id="1346286"/>
    <lineage>
        <taxon>Bacteria</taxon>
        <taxon>Pseudomonadati</taxon>
        <taxon>Bacteroidota</taxon>
        <taxon>Bacteroidia</taxon>
        <taxon>Bacteroidales</taxon>
        <taxon>Dysgonomonadaceae</taxon>
        <taxon>Dysgonomonas</taxon>
    </lineage>
</organism>
<evidence type="ECO:0000256" key="1">
    <source>
        <dbReference type="SAM" id="SignalP"/>
    </source>
</evidence>
<sequence length="277" mass="30631">MKKIIILPLLAILISFIACSPIDDREELKGNITADQIDAIVTVETIDGKNVNKIKFECHSPINCKWSNGVVTVAANSGEMQMFITGDQTVTLTGLNSDGTTLTKEYSVRIDELYYPIAKEYEYFCGPTGEKIWRWDTEAAIPYGMGGYMASSNGDWASSDMDAIQAKADAADKSNEGKNGRLKFSLNGMKITKLNNDGSDGSESTFLFDMSRQTPNFMGNEWAIGKVYTNTSDALLLGFDHPSTEFDILRLDEDKMVLVSTESGAWAGAYFWFFEAE</sequence>
<reference evidence="3" key="1">
    <citation type="submission" date="2016-11" db="EMBL/GenBank/DDBJ databases">
        <authorList>
            <person name="Varghese N."/>
            <person name="Submissions S."/>
        </authorList>
    </citation>
    <scope>NUCLEOTIDE SEQUENCE [LARGE SCALE GENOMIC DNA]</scope>
    <source>
        <strain evidence="3">DSM 27370</strain>
    </source>
</reference>
<dbReference type="EMBL" id="FQUC01000002">
    <property type="protein sequence ID" value="SHE70878.1"/>
    <property type="molecule type" value="Genomic_DNA"/>
</dbReference>
<dbReference type="OrthoDB" id="646668at2"/>
<dbReference type="RefSeq" id="WP_139261994.1">
    <property type="nucleotide sequence ID" value="NZ_BBXL01000002.1"/>
</dbReference>
<dbReference type="AlphaFoldDB" id="A0A1M4VPL3"/>
<evidence type="ECO:0008006" key="4">
    <source>
        <dbReference type="Google" id="ProtNLM"/>
    </source>
</evidence>
<feature type="signal peptide" evidence="1">
    <location>
        <begin position="1"/>
        <end position="20"/>
    </location>
</feature>
<accession>A0A1M4VPL3</accession>